<name>A0ABM8PHW8_9HYPH</name>
<organism evidence="4 5">
    <name type="scientific">Pseudorhizobium endolithicum</name>
    <dbReference type="NCBI Taxonomy" id="1191678"/>
    <lineage>
        <taxon>Bacteria</taxon>
        <taxon>Pseudomonadati</taxon>
        <taxon>Pseudomonadota</taxon>
        <taxon>Alphaproteobacteria</taxon>
        <taxon>Hyphomicrobiales</taxon>
        <taxon>Rhizobiaceae</taxon>
        <taxon>Rhizobium/Agrobacterium group</taxon>
        <taxon>Pseudorhizobium</taxon>
    </lineage>
</organism>
<evidence type="ECO:0000313" key="5">
    <source>
        <dbReference type="Proteomes" id="UP000606921"/>
    </source>
</evidence>
<feature type="chain" id="PRO_5046490183" evidence="3">
    <location>
        <begin position="24"/>
        <end position="296"/>
    </location>
</feature>
<dbReference type="Pfam" id="PF00756">
    <property type="entry name" value="Esterase"/>
    <property type="match status" value="1"/>
</dbReference>
<dbReference type="RefSeq" id="WP_142592087.1">
    <property type="nucleotide sequence ID" value="NZ_CABFWF030000008.1"/>
</dbReference>
<proteinExistence type="inferred from homology"/>
<evidence type="ECO:0000313" key="4">
    <source>
        <dbReference type="EMBL" id="CAD7030945.1"/>
    </source>
</evidence>
<comment type="caution">
    <text evidence="4">The sequence shown here is derived from an EMBL/GenBank/DDBJ whole genome shotgun (WGS) entry which is preliminary data.</text>
</comment>
<dbReference type="Proteomes" id="UP000606921">
    <property type="component" value="Unassembled WGS sequence"/>
</dbReference>
<accession>A0ABM8PHW8</accession>
<keyword evidence="5" id="KW-1185">Reference proteome</keyword>
<dbReference type="InterPro" id="IPR029058">
    <property type="entry name" value="AB_hydrolase_fold"/>
</dbReference>
<feature type="signal peptide" evidence="3">
    <location>
        <begin position="1"/>
        <end position="23"/>
    </location>
</feature>
<dbReference type="Gene3D" id="3.40.50.1820">
    <property type="entry name" value="alpha/beta hydrolase"/>
    <property type="match status" value="1"/>
</dbReference>
<dbReference type="GO" id="GO:0016787">
    <property type="term" value="F:hydrolase activity"/>
    <property type="evidence" value="ECO:0007669"/>
    <property type="project" value="UniProtKB-KW"/>
</dbReference>
<keyword evidence="3" id="KW-0732">Signal</keyword>
<comment type="similarity">
    <text evidence="1">Belongs to the esterase D family.</text>
</comment>
<protein>
    <submittedName>
        <fullName evidence="4">Alpha/beta hydrolase</fullName>
    </submittedName>
</protein>
<dbReference type="InterPro" id="IPR000801">
    <property type="entry name" value="Esterase-like"/>
</dbReference>
<evidence type="ECO:0000256" key="2">
    <source>
        <dbReference type="ARBA" id="ARBA00022801"/>
    </source>
</evidence>
<dbReference type="InterPro" id="IPR052558">
    <property type="entry name" value="Siderophore_Hydrolase_D"/>
</dbReference>
<evidence type="ECO:0000256" key="1">
    <source>
        <dbReference type="ARBA" id="ARBA00005622"/>
    </source>
</evidence>
<gene>
    <name evidence="4" type="ORF">REJC140_02902</name>
</gene>
<dbReference type="SUPFAM" id="SSF53474">
    <property type="entry name" value="alpha/beta-Hydrolases"/>
    <property type="match status" value="1"/>
</dbReference>
<dbReference type="PANTHER" id="PTHR40841">
    <property type="entry name" value="SIDEROPHORE TRIACETYLFUSARININE C ESTERASE"/>
    <property type="match status" value="1"/>
</dbReference>
<sequence>MQPSRRAFLAALPFVALALGARAEIKIPEVKLDILKQTVPTHRLDVADVTLSDGGAFRLFRAVPVQAAPPAGYRALYMLDGNGAFDVLTPQLLGAAQDVAIFGIGYPTNLRFEVNRRSLDYTPSLDGKGPVPDPQRPERQIGGADTFLAMLTGELRRLAEANVPVDPGRRFLWGHSYGGLFALHTLLTGSSAFAGYAAISPSVWWGGSLLQEKEKMFELPAGEVVPLLVALGDREQRSDDKTPPKIGPAPATMDLVRRLRRHHDLSLTVTVLEGMGHGATFAASIPSVLDWVSRAG</sequence>
<dbReference type="PANTHER" id="PTHR40841:SF2">
    <property type="entry name" value="SIDEROPHORE-DEGRADING ESTERASE (EUROFUNG)"/>
    <property type="match status" value="1"/>
</dbReference>
<evidence type="ECO:0000256" key="3">
    <source>
        <dbReference type="SAM" id="SignalP"/>
    </source>
</evidence>
<reference evidence="4 5" key="1">
    <citation type="submission" date="2020-11" db="EMBL/GenBank/DDBJ databases">
        <authorList>
            <person name="Lassalle F."/>
        </authorList>
    </citation>
    <scope>NUCLEOTIDE SEQUENCE [LARGE SCALE GENOMIC DNA]</scope>
    <source>
        <strain evidence="4 5">JC140</strain>
    </source>
</reference>
<keyword evidence="2 4" id="KW-0378">Hydrolase</keyword>
<dbReference type="EMBL" id="CABFWF030000008">
    <property type="protein sequence ID" value="CAD7030945.1"/>
    <property type="molecule type" value="Genomic_DNA"/>
</dbReference>